<keyword evidence="2" id="KW-1185">Reference proteome</keyword>
<name>A0A4Q1CA30_9BACT</name>
<dbReference type="EMBL" id="SDHX01000001">
    <property type="protein sequence ID" value="RXK55701.1"/>
    <property type="molecule type" value="Genomic_DNA"/>
</dbReference>
<proteinExistence type="predicted"/>
<protein>
    <submittedName>
        <fullName evidence="1">Antitoxin</fullName>
    </submittedName>
</protein>
<evidence type="ECO:0000313" key="1">
    <source>
        <dbReference type="EMBL" id="RXK55701.1"/>
    </source>
</evidence>
<gene>
    <name evidence="1" type="ORF">ESB00_07405</name>
</gene>
<dbReference type="AlphaFoldDB" id="A0A4Q1CA30"/>
<evidence type="ECO:0000313" key="2">
    <source>
        <dbReference type="Proteomes" id="UP000290218"/>
    </source>
</evidence>
<sequence length="92" mass="10293">MRTTLTIDPDVARLLQQAMHGEKRGLKETLNAALRRGLAHHAATAPVKPFVVEAKRMGLRAGLDPARLHDLADEMELEAFAATTRRLRRSRK</sequence>
<dbReference type="RefSeq" id="WP_129047066.1">
    <property type="nucleotide sequence ID" value="NZ_SDHX01000001.1"/>
</dbReference>
<comment type="caution">
    <text evidence="1">The sequence shown here is derived from an EMBL/GenBank/DDBJ whole genome shotgun (WGS) entry which is preliminary data.</text>
</comment>
<accession>A0A4Q1CA30</accession>
<organism evidence="1 2">
    <name type="scientific">Oleiharenicola lentus</name>
    <dbReference type="NCBI Taxonomy" id="2508720"/>
    <lineage>
        <taxon>Bacteria</taxon>
        <taxon>Pseudomonadati</taxon>
        <taxon>Verrucomicrobiota</taxon>
        <taxon>Opitutia</taxon>
        <taxon>Opitutales</taxon>
        <taxon>Opitutaceae</taxon>
        <taxon>Oleiharenicola</taxon>
    </lineage>
</organism>
<dbReference type="OrthoDB" id="3579062at2"/>
<reference evidence="1 2" key="1">
    <citation type="submission" date="2019-01" db="EMBL/GenBank/DDBJ databases">
        <title>Lacunisphaera sp. strain TWA-58.</title>
        <authorList>
            <person name="Chen W.-M."/>
        </authorList>
    </citation>
    <scope>NUCLEOTIDE SEQUENCE [LARGE SCALE GENOMIC DNA]</scope>
    <source>
        <strain evidence="1 2">TWA-58</strain>
    </source>
</reference>
<dbReference type="Proteomes" id="UP000290218">
    <property type="component" value="Unassembled WGS sequence"/>
</dbReference>